<dbReference type="RefSeq" id="XP_043041811.1">
    <property type="nucleotide sequence ID" value="XM_043177003.1"/>
</dbReference>
<reference evidence="1" key="1">
    <citation type="submission" date="2020-11" db="EMBL/GenBank/DDBJ databases">
        <title>Adaptations for nitrogen fixation in a non-lichenized fungal sporocarp promotes dispersal by wood-feeding termites.</title>
        <authorList>
            <consortium name="DOE Joint Genome Institute"/>
            <person name="Koch R.A."/>
            <person name="Yoon G."/>
            <person name="Arayal U."/>
            <person name="Lail K."/>
            <person name="Amirebrahimi M."/>
            <person name="Labutti K."/>
            <person name="Lipzen A."/>
            <person name="Riley R."/>
            <person name="Barry K."/>
            <person name="Henrissat B."/>
            <person name="Grigoriev I.V."/>
            <person name="Herr J.R."/>
            <person name="Aime M.C."/>
        </authorList>
    </citation>
    <scope>NUCLEOTIDE SEQUENCE</scope>
    <source>
        <strain evidence="1">MCA 3950</strain>
    </source>
</reference>
<dbReference type="EMBL" id="MU250530">
    <property type="protein sequence ID" value="KAG7448311.1"/>
    <property type="molecule type" value="Genomic_DNA"/>
</dbReference>
<proteinExistence type="predicted"/>
<evidence type="ECO:0000313" key="1">
    <source>
        <dbReference type="EMBL" id="KAG7448311.1"/>
    </source>
</evidence>
<gene>
    <name evidence="1" type="ORF">BT62DRAFT_1004102</name>
</gene>
<comment type="caution">
    <text evidence="1">The sequence shown here is derived from an EMBL/GenBank/DDBJ whole genome shotgun (WGS) entry which is preliminary data.</text>
</comment>
<dbReference type="AlphaFoldDB" id="A0A9P8AUQ7"/>
<accession>A0A9P8AUQ7</accession>
<evidence type="ECO:0000313" key="2">
    <source>
        <dbReference type="Proteomes" id="UP000812287"/>
    </source>
</evidence>
<protein>
    <submittedName>
        <fullName evidence="1">Uncharacterized protein</fullName>
    </submittedName>
</protein>
<sequence>MITVTLPKGPHHSYVHLSREARNRSTLTSGSPQVHHWMLPRFRWTGRLLSLNAHRYARLYIHTLVDDNRSVIGIILRSHHDHVFISFGRSPDSLKKTSPPLAICWLAYVFDKNKSPHGEHEAKTVQEQINYPMRNADGTIALNNRLLRSTVSPKHLKMGNTKMDHVIVNSLILSEQRRCCL</sequence>
<dbReference type="Proteomes" id="UP000812287">
    <property type="component" value="Unassembled WGS sequence"/>
</dbReference>
<dbReference type="GeneID" id="66099290"/>
<name>A0A9P8AUQ7_9AGAR</name>
<organism evidence="1 2">
    <name type="scientific">Guyanagaster necrorhizus</name>
    <dbReference type="NCBI Taxonomy" id="856835"/>
    <lineage>
        <taxon>Eukaryota</taxon>
        <taxon>Fungi</taxon>
        <taxon>Dikarya</taxon>
        <taxon>Basidiomycota</taxon>
        <taxon>Agaricomycotina</taxon>
        <taxon>Agaricomycetes</taxon>
        <taxon>Agaricomycetidae</taxon>
        <taxon>Agaricales</taxon>
        <taxon>Marasmiineae</taxon>
        <taxon>Physalacriaceae</taxon>
        <taxon>Guyanagaster</taxon>
    </lineage>
</organism>
<keyword evidence="2" id="KW-1185">Reference proteome</keyword>